<reference evidence="3" key="1">
    <citation type="submission" date="2016-10" db="EMBL/GenBank/DDBJ databases">
        <authorList>
            <person name="Varghese N."/>
            <person name="Submissions S."/>
        </authorList>
    </citation>
    <scope>NUCLEOTIDE SEQUENCE [LARGE SCALE GENOMIC DNA]</scope>
    <source>
        <strain evidence="3">IBRC-M 10760</strain>
    </source>
</reference>
<evidence type="ECO:0000313" key="3">
    <source>
        <dbReference type="Proteomes" id="UP000199076"/>
    </source>
</evidence>
<dbReference type="EMBL" id="FNBK01000019">
    <property type="protein sequence ID" value="SDG23839.1"/>
    <property type="molecule type" value="Genomic_DNA"/>
</dbReference>
<keyword evidence="3" id="KW-1185">Reference proteome</keyword>
<name>A0A1G7SN32_9EURY</name>
<dbReference type="STRING" id="660518.SAMN05216218_11921"/>
<organism evidence="2 3">
    <name type="scientific">Halorientalis regularis</name>
    <dbReference type="NCBI Taxonomy" id="660518"/>
    <lineage>
        <taxon>Archaea</taxon>
        <taxon>Methanobacteriati</taxon>
        <taxon>Methanobacteriota</taxon>
        <taxon>Stenosarchaea group</taxon>
        <taxon>Halobacteria</taxon>
        <taxon>Halobacteriales</taxon>
        <taxon>Haloarculaceae</taxon>
        <taxon>Halorientalis</taxon>
    </lineage>
</organism>
<gene>
    <name evidence="2" type="ORF">SAMN05216218_11921</name>
</gene>
<evidence type="ECO:0000313" key="2">
    <source>
        <dbReference type="EMBL" id="SDG23839.1"/>
    </source>
</evidence>
<sequence length="369" mass="40874">MSQNKRLTEYWDADGPGSGQSGIAASYREPVTADRLVTDGFYQLKDGQSADYGLTLRRFQRKDKSSQLFHNERRYLAHARWVSDGDVNSYVDEHGEAVWELPSAYANFREEFNRWLHQASGTLTRYGYGIGPKAVEIALRALAGKGRYSVENYDLIVCDDAPAVLLGPAGTILIRQHPIHKPDLESQHAAHPVETPAGEMIVEEDKPAILTGIERFARILEQDFGITITDHVSPPRSGTSQHRFAVENFTVDGETIESIAINADGLATLGQCHRDPTDVPVCGGGVVDAPVGDGQYRCSWDGPDEDEEIGTVDKYGRIVVGYEFDWRSTVTGPKKDQACVRVHYLRFKGGIQNEFVRDDSVTDLESTGI</sequence>
<dbReference type="Proteomes" id="UP000199076">
    <property type="component" value="Unassembled WGS sequence"/>
</dbReference>
<accession>A0A1G7SN32</accession>
<dbReference type="AlphaFoldDB" id="A0A1G7SN32"/>
<feature type="region of interest" description="Disordered" evidence="1">
    <location>
        <begin position="1"/>
        <end position="24"/>
    </location>
</feature>
<proteinExistence type="predicted"/>
<protein>
    <submittedName>
        <fullName evidence="2">Uncharacterized protein</fullName>
    </submittedName>
</protein>
<evidence type="ECO:0000256" key="1">
    <source>
        <dbReference type="SAM" id="MobiDB-lite"/>
    </source>
</evidence>